<protein>
    <recommendedName>
        <fullName evidence="9">ATP-dependent zinc metalloprotease FtsH</fullName>
        <ecNumber evidence="9">3.4.24.-</ecNumber>
    </recommendedName>
</protein>
<dbReference type="RefSeq" id="WP_315577444.1">
    <property type="nucleotide sequence ID" value="NZ_JARDXH010000008.1"/>
</dbReference>
<feature type="region of interest" description="Disordered" evidence="11">
    <location>
        <begin position="1"/>
        <end position="25"/>
    </location>
</feature>
<comment type="similarity">
    <text evidence="9">In the central section; belongs to the AAA ATPase family.</text>
</comment>
<dbReference type="GO" id="GO:0008237">
    <property type="term" value="F:metallopeptidase activity"/>
    <property type="evidence" value="ECO:0007669"/>
    <property type="project" value="UniProtKB-KW"/>
</dbReference>
<evidence type="ECO:0000256" key="7">
    <source>
        <dbReference type="ARBA" id="ARBA00022840"/>
    </source>
</evidence>
<dbReference type="HAMAP" id="MF_01458">
    <property type="entry name" value="FtsH"/>
    <property type="match status" value="1"/>
</dbReference>
<keyword evidence="9" id="KW-1003">Cell membrane</keyword>
<feature type="transmembrane region" description="Helical" evidence="9">
    <location>
        <begin position="27"/>
        <end position="45"/>
    </location>
</feature>
<comment type="subcellular location">
    <subcellularLocation>
        <location evidence="9">Cell membrane</location>
        <topology evidence="9">Multi-pass membrane protein</topology>
        <orientation evidence="9">Cytoplasmic side</orientation>
    </subcellularLocation>
</comment>
<feature type="compositionally biased region" description="Basic and acidic residues" evidence="11">
    <location>
        <begin position="652"/>
        <end position="673"/>
    </location>
</feature>
<evidence type="ECO:0000313" key="14">
    <source>
        <dbReference type="Proteomes" id="UP001249959"/>
    </source>
</evidence>
<comment type="caution">
    <text evidence="13">The sequence shown here is derived from an EMBL/GenBank/DDBJ whole genome shotgun (WGS) entry which is preliminary data.</text>
</comment>
<dbReference type="Gene3D" id="1.20.58.760">
    <property type="entry name" value="Peptidase M41"/>
    <property type="match status" value="1"/>
</dbReference>
<evidence type="ECO:0000256" key="4">
    <source>
        <dbReference type="ARBA" id="ARBA00022741"/>
    </source>
</evidence>
<dbReference type="EMBL" id="JAVNWW010000001">
    <property type="protein sequence ID" value="MDU0808566.1"/>
    <property type="molecule type" value="Genomic_DNA"/>
</dbReference>
<evidence type="ECO:0000256" key="3">
    <source>
        <dbReference type="ARBA" id="ARBA00022723"/>
    </source>
</evidence>
<keyword evidence="4 9" id="KW-0547">Nucleotide-binding</keyword>
<feature type="binding site" evidence="9">
    <location>
        <position position="468"/>
    </location>
    <ligand>
        <name>Zn(2+)</name>
        <dbReference type="ChEBI" id="CHEBI:29105"/>
        <note>catalytic</note>
    </ligand>
</feature>
<evidence type="ECO:0000313" key="13">
    <source>
        <dbReference type="EMBL" id="MDU0808566.1"/>
    </source>
</evidence>
<evidence type="ECO:0000256" key="5">
    <source>
        <dbReference type="ARBA" id="ARBA00022801"/>
    </source>
</evidence>
<dbReference type="Proteomes" id="UP001249959">
    <property type="component" value="Unassembled WGS sequence"/>
</dbReference>
<evidence type="ECO:0000256" key="10">
    <source>
        <dbReference type="RuleBase" id="RU003651"/>
    </source>
</evidence>
<dbReference type="NCBIfam" id="TIGR01241">
    <property type="entry name" value="FtsH_fam"/>
    <property type="match status" value="1"/>
</dbReference>
<dbReference type="InterPro" id="IPR011546">
    <property type="entry name" value="Pept_M41_FtsH_extracell"/>
</dbReference>
<evidence type="ECO:0000259" key="12">
    <source>
        <dbReference type="SMART" id="SM00382"/>
    </source>
</evidence>
<keyword evidence="7 9" id="KW-0067">ATP-binding</keyword>
<evidence type="ECO:0000256" key="6">
    <source>
        <dbReference type="ARBA" id="ARBA00022833"/>
    </source>
</evidence>
<evidence type="ECO:0000256" key="2">
    <source>
        <dbReference type="ARBA" id="ARBA00022670"/>
    </source>
</evidence>
<feature type="binding site" evidence="9">
    <location>
        <begin position="241"/>
        <end position="248"/>
    </location>
    <ligand>
        <name>ATP</name>
        <dbReference type="ChEBI" id="CHEBI:30616"/>
    </ligand>
</feature>
<feature type="compositionally biased region" description="Low complexity" evidence="11">
    <location>
        <begin position="678"/>
        <end position="687"/>
    </location>
</feature>
<feature type="active site" evidence="9">
    <location>
        <position position="465"/>
    </location>
</feature>
<keyword evidence="5 9" id="KW-0378">Hydrolase</keyword>
<feature type="region of interest" description="Disordered" evidence="11">
    <location>
        <begin position="652"/>
        <end position="707"/>
    </location>
</feature>
<feature type="compositionally biased region" description="Basic residues" evidence="11">
    <location>
        <begin position="693"/>
        <end position="707"/>
    </location>
</feature>
<dbReference type="InterPro" id="IPR050928">
    <property type="entry name" value="ATP-dep_Zn_Metalloprotease"/>
</dbReference>
<dbReference type="Pfam" id="PF00004">
    <property type="entry name" value="AAA"/>
    <property type="match status" value="1"/>
</dbReference>
<proteinExistence type="inferred from homology"/>
<dbReference type="Gene3D" id="1.10.8.60">
    <property type="match status" value="1"/>
</dbReference>
<comment type="similarity">
    <text evidence="10">Belongs to the AAA ATPase family.</text>
</comment>
<keyword evidence="14" id="KW-1185">Reference proteome</keyword>
<dbReference type="PANTHER" id="PTHR43655">
    <property type="entry name" value="ATP-DEPENDENT PROTEASE"/>
    <property type="match status" value="1"/>
</dbReference>
<reference evidence="13 14" key="1">
    <citation type="submission" date="2023-09" db="EMBL/GenBank/DDBJ databases">
        <title>Aquirufa genomes.</title>
        <authorList>
            <person name="Pitt A."/>
        </authorList>
    </citation>
    <scope>NUCLEOTIDE SEQUENCE [LARGE SCALE GENOMIC DNA]</scope>
    <source>
        <strain evidence="13 14">LEOWEIH-7C</strain>
    </source>
</reference>
<comment type="cofactor">
    <cofactor evidence="9">
        <name>Zn(2+)</name>
        <dbReference type="ChEBI" id="CHEBI:29105"/>
    </cofactor>
    <text evidence="9">Binds 1 zinc ion per subunit.</text>
</comment>
<dbReference type="InterPro" id="IPR003960">
    <property type="entry name" value="ATPase_AAA_CS"/>
</dbReference>
<keyword evidence="9" id="KW-0812">Transmembrane</keyword>
<keyword evidence="3 9" id="KW-0479">Metal-binding</keyword>
<feature type="transmembrane region" description="Helical" evidence="9">
    <location>
        <begin position="148"/>
        <end position="166"/>
    </location>
</feature>
<feature type="binding site" evidence="9">
    <location>
        <position position="464"/>
    </location>
    <ligand>
        <name>Zn(2+)</name>
        <dbReference type="ChEBI" id="CHEBI:29105"/>
        <note>catalytic</note>
    </ligand>
</feature>
<accession>A0ABU3TRR8</accession>
<comment type="similarity">
    <text evidence="1 9">In the C-terminal section; belongs to the peptidase M41 family.</text>
</comment>
<dbReference type="InterPro" id="IPR003593">
    <property type="entry name" value="AAA+_ATPase"/>
</dbReference>
<evidence type="ECO:0000256" key="8">
    <source>
        <dbReference type="ARBA" id="ARBA00023049"/>
    </source>
</evidence>
<comment type="subunit">
    <text evidence="9">Homohexamer.</text>
</comment>
<dbReference type="CDD" id="cd19501">
    <property type="entry name" value="RecA-like_FtsH"/>
    <property type="match status" value="1"/>
</dbReference>
<keyword evidence="8 9" id="KW-0482">Metalloprotease</keyword>
<keyword evidence="2 9" id="KW-0645">Protease</keyword>
<dbReference type="InterPro" id="IPR000642">
    <property type="entry name" value="Peptidase_M41"/>
</dbReference>
<dbReference type="InterPro" id="IPR041569">
    <property type="entry name" value="AAA_lid_3"/>
</dbReference>
<dbReference type="PROSITE" id="PS00674">
    <property type="entry name" value="AAA"/>
    <property type="match status" value="1"/>
</dbReference>
<evidence type="ECO:0000256" key="9">
    <source>
        <dbReference type="HAMAP-Rule" id="MF_01458"/>
    </source>
</evidence>
<keyword evidence="9" id="KW-0472">Membrane</keyword>
<dbReference type="InterPro" id="IPR005936">
    <property type="entry name" value="FtsH"/>
</dbReference>
<evidence type="ECO:0000256" key="11">
    <source>
        <dbReference type="SAM" id="MobiDB-lite"/>
    </source>
</evidence>
<gene>
    <name evidence="9 13" type="primary">ftsH</name>
    <name evidence="13" type="ORF">PQG45_05890</name>
</gene>
<evidence type="ECO:0000256" key="1">
    <source>
        <dbReference type="ARBA" id="ARBA00010044"/>
    </source>
</evidence>
<dbReference type="InterPro" id="IPR037219">
    <property type="entry name" value="Peptidase_M41-like"/>
</dbReference>
<name>A0ABU3TRR8_9BACT</name>
<dbReference type="Gene3D" id="3.40.1690.20">
    <property type="match status" value="1"/>
</dbReference>
<organism evidence="13 14">
    <name type="scientific">Aquirufa regiilacus</name>
    <dbReference type="NCBI Taxonomy" id="3024868"/>
    <lineage>
        <taxon>Bacteria</taxon>
        <taxon>Pseudomonadati</taxon>
        <taxon>Bacteroidota</taxon>
        <taxon>Cytophagia</taxon>
        <taxon>Cytophagales</taxon>
        <taxon>Flectobacillaceae</taxon>
        <taxon>Aquirufa</taxon>
    </lineage>
</organism>
<dbReference type="Gene3D" id="3.40.50.300">
    <property type="entry name" value="P-loop containing nucleotide triphosphate hydrolases"/>
    <property type="match status" value="1"/>
</dbReference>
<sequence>MAKQGNSKNTKRSGLQPRLPKKPAGGMQSWMIIGLVIAMVSMFFFTKQPTLQEINQGQFESMIIQKEVQSVVIVNDKLVEVSLKPTFVPKYFKKSPPGLVSVKQGPHFEFPIISKEGFEHFLEDRQKDFPRNERIFATPETRTGPLDWLGTWGFFILMGLSFYFLFFRMGGGGGGGGQLFNIGRSKATLIEGESKVRVTFDDVAGLDEAKEEIQEIVEFLKFPKKFTDLGGKIPKGALLVGPPGTGKTLLAKAVAGEAGVPFFSLSGSDFVEMFVGVGAARVRDLFKQAKEKAPCIIFIDEIDAVGRSRGRGQMPGSNDERENTLNSLLVEMDGFATDSGIIIMAATNRPDVLDAALLRPGRFDRQISIDKPDIIGREAIFKVHLKPLKLAADIDPKELSAQTPGFAGAEIANVCNEAALIAARRSKTAVDMDDFQEAMDRVIGGLEKKNKIINPLEKKIVAYHEAGHAIAGWFLEHANPLVKVSIVPRGVAALGYAQYLPKEQFLYRTEQLMDEMCVTLGGRAAEEIVFGKISTGAQNDLERITKLAYSMVTVYGMNEKLGNISYYDSKGSDYQFNKPYSETTAREIDEEVRKIIAEAYTRTKKLLTSKKDKLTILAEQLLKKEVLFQSDLEELVGPRPFEQLTSYQEFIKGETEKKRQDAKDERELAETVKRAAKKPAAAKAESATEPVVKKKPAPRKKSPKKED</sequence>
<dbReference type="SUPFAM" id="SSF140990">
    <property type="entry name" value="FtsH protease domain-like"/>
    <property type="match status" value="1"/>
</dbReference>
<dbReference type="EC" id="3.4.24.-" evidence="9"/>
<keyword evidence="6 9" id="KW-0862">Zinc</keyword>
<keyword evidence="9" id="KW-1133">Transmembrane helix</keyword>
<dbReference type="Pfam" id="PF01434">
    <property type="entry name" value="Peptidase_M41"/>
    <property type="match status" value="1"/>
</dbReference>
<dbReference type="InterPro" id="IPR027417">
    <property type="entry name" value="P-loop_NTPase"/>
</dbReference>
<dbReference type="SUPFAM" id="SSF52540">
    <property type="entry name" value="P-loop containing nucleoside triphosphate hydrolases"/>
    <property type="match status" value="1"/>
</dbReference>
<dbReference type="PANTHER" id="PTHR43655:SF2">
    <property type="entry name" value="AFG3 LIKE MATRIX AAA PEPTIDASE SUBUNIT 2, ISOFORM A"/>
    <property type="match status" value="1"/>
</dbReference>
<feature type="binding site" evidence="9">
    <location>
        <position position="540"/>
    </location>
    <ligand>
        <name>Zn(2+)</name>
        <dbReference type="ChEBI" id="CHEBI:29105"/>
        <note>catalytic</note>
    </ligand>
</feature>
<dbReference type="Pfam" id="PF06480">
    <property type="entry name" value="FtsH_ext"/>
    <property type="match status" value="1"/>
</dbReference>
<dbReference type="Pfam" id="PF17862">
    <property type="entry name" value="AAA_lid_3"/>
    <property type="match status" value="1"/>
</dbReference>
<comment type="function">
    <text evidence="9">Acts as a processive, ATP-dependent zinc metallopeptidase for both cytoplasmic and membrane proteins. Plays a role in the quality control of integral membrane proteins.</text>
</comment>
<dbReference type="InterPro" id="IPR003959">
    <property type="entry name" value="ATPase_AAA_core"/>
</dbReference>
<dbReference type="SMART" id="SM00382">
    <property type="entry name" value="AAA"/>
    <property type="match status" value="1"/>
</dbReference>
<feature type="domain" description="AAA+ ATPase" evidence="12">
    <location>
        <begin position="233"/>
        <end position="373"/>
    </location>
</feature>